<dbReference type="EMBL" id="DAAVHS010000008">
    <property type="protein sequence ID" value="HAF4699772.1"/>
    <property type="molecule type" value="Genomic_DNA"/>
</dbReference>
<dbReference type="AlphaFoldDB" id="A0A747SUA7"/>
<reference evidence="1" key="2">
    <citation type="submission" date="2020-02" db="EMBL/GenBank/DDBJ databases">
        <authorList>
            <consortium name="NCBI Pathogen Detection Project"/>
        </authorList>
    </citation>
    <scope>NUCLEOTIDE SEQUENCE</scope>
    <source>
        <strain evidence="1">MA.CK_98/00011163</strain>
    </source>
</reference>
<dbReference type="InterPro" id="IPR009759">
    <property type="entry name" value="Phage_ES18_Gp24"/>
</dbReference>
<dbReference type="Pfam" id="PF07041">
    <property type="entry name" value="DUF1327"/>
    <property type="match status" value="1"/>
</dbReference>
<evidence type="ECO:0000313" key="1">
    <source>
        <dbReference type="EMBL" id="HAF4699772.1"/>
    </source>
</evidence>
<accession>A0A747SUA7</accession>
<gene>
    <name evidence="1" type="ORF">G8O00_003212</name>
</gene>
<sequence length="91" mass="10166">MKKYNLTVNSLYLSGQSEKYNLTVKSLYLSGQSVSVVLEVHSSRMTTVPLFSMDIEVERKKDACLSYYESEAIKKAASLIHNIADKLSVTA</sequence>
<comment type="caution">
    <text evidence="1">The sequence shown here is derived from an EMBL/GenBank/DDBJ whole genome shotgun (WGS) entry which is preliminary data.</text>
</comment>
<reference evidence="1" key="1">
    <citation type="journal article" date="2018" name="Genome Biol.">
        <title>SKESA: strategic k-mer extension for scrupulous assemblies.</title>
        <authorList>
            <person name="Souvorov A."/>
            <person name="Agarwala R."/>
            <person name="Lipman D.J."/>
        </authorList>
    </citation>
    <scope>NUCLEOTIDE SEQUENCE</scope>
    <source>
        <strain evidence="1">MA.CK_98/00011163</strain>
    </source>
</reference>
<protein>
    <submittedName>
        <fullName evidence="1">DUF1327 domain-containing protein</fullName>
    </submittedName>
</protein>
<name>A0A747SUA7_SALER</name>
<organism evidence="1">
    <name type="scientific">Salmonella enterica</name>
    <name type="common">Salmonella choleraesuis</name>
    <dbReference type="NCBI Taxonomy" id="28901"/>
    <lineage>
        <taxon>Bacteria</taxon>
        <taxon>Pseudomonadati</taxon>
        <taxon>Pseudomonadota</taxon>
        <taxon>Gammaproteobacteria</taxon>
        <taxon>Enterobacterales</taxon>
        <taxon>Enterobacteriaceae</taxon>
        <taxon>Salmonella</taxon>
    </lineage>
</organism>
<proteinExistence type="predicted"/>